<proteinExistence type="predicted"/>
<accession>A0A251TT71</accession>
<keyword evidence="1" id="KW-0472">Membrane</keyword>
<sequence>MDCGSVADCDNPNSHAGVVSYLHWNLLSGVAGVSWVDWRDLCSDLLILYIDFKLFNFVWFCFR</sequence>
<feature type="transmembrane region" description="Helical" evidence="1">
    <location>
        <begin position="45"/>
        <end position="62"/>
    </location>
</feature>
<dbReference type="AlphaFoldDB" id="A0A251TT71"/>
<reference evidence="3" key="1">
    <citation type="journal article" date="2017" name="Nature">
        <title>The sunflower genome provides insights into oil metabolism, flowering and Asterid evolution.</title>
        <authorList>
            <person name="Badouin H."/>
            <person name="Gouzy J."/>
            <person name="Grassa C.J."/>
            <person name="Murat F."/>
            <person name="Staton S.E."/>
            <person name="Cottret L."/>
            <person name="Lelandais-Briere C."/>
            <person name="Owens G.L."/>
            <person name="Carrere S."/>
            <person name="Mayjonade B."/>
            <person name="Legrand L."/>
            <person name="Gill N."/>
            <person name="Kane N.C."/>
            <person name="Bowers J.E."/>
            <person name="Hubner S."/>
            <person name="Bellec A."/>
            <person name="Berard A."/>
            <person name="Berges H."/>
            <person name="Blanchet N."/>
            <person name="Boniface M.C."/>
            <person name="Brunel D."/>
            <person name="Catrice O."/>
            <person name="Chaidir N."/>
            <person name="Claudel C."/>
            <person name="Donnadieu C."/>
            <person name="Faraut T."/>
            <person name="Fievet G."/>
            <person name="Helmstetter N."/>
            <person name="King M."/>
            <person name="Knapp S.J."/>
            <person name="Lai Z."/>
            <person name="Le Paslier M.C."/>
            <person name="Lippi Y."/>
            <person name="Lorenzon L."/>
            <person name="Mandel J.R."/>
            <person name="Marage G."/>
            <person name="Marchand G."/>
            <person name="Marquand E."/>
            <person name="Bret-Mestries E."/>
            <person name="Morien E."/>
            <person name="Nambeesan S."/>
            <person name="Nguyen T."/>
            <person name="Pegot-Espagnet P."/>
            <person name="Pouilly N."/>
            <person name="Raftis F."/>
            <person name="Sallet E."/>
            <person name="Schiex T."/>
            <person name="Thomas J."/>
            <person name="Vandecasteele C."/>
            <person name="Vares D."/>
            <person name="Vear F."/>
            <person name="Vautrin S."/>
            <person name="Crespi M."/>
            <person name="Mangin B."/>
            <person name="Burke J.M."/>
            <person name="Salse J."/>
            <person name="Munos S."/>
            <person name="Vincourt P."/>
            <person name="Rieseberg L.H."/>
            <person name="Langlade N.B."/>
        </authorList>
    </citation>
    <scope>NUCLEOTIDE SEQUENCE [LARGE SCALE GENOMIC DNA]</scope>
    <source>
        <strain evidence="3">cv. SF193</strain>
    </source>
</reference>
<dbReference type="EMBL" id="CM007898">
    <property type="protein sequence ID" value="OTG14328.1"/>
    <property type="molecule type" value="Genomic_DNA"/>
</dbReference>
<keyword evidence="1" id="KW-1133">Transmembrane helix</keyword>
<gene>
    <name evidence="2" type="ORF">HannXRQ_Chr09g0248181</name>
</gene>
<dbReference type="InParanoid" id="A0A251TT71"/>
<keyword evidence="1" id="KW-0812">Transmembrane</keyword>
<name>A0A251TT71_HELAN</name>
<dbReference type="Proteomes" id="UP000215914">
    <property type="component" value="Chromosome 9"/>
</dbReference>
<organism evidence="2 3">
    <name type="scientific">Helianthus annuus</name>
    <name type="common">Common sunflower</name>
    <dbReference type="NCBI Taxonomy" id="4232"/>
    <lineage>
        <taxon>Eukaryota</taxon>
        <taxon>Viridiplantae</taxon>
        <taxon>Streptophyta</taxon>
        <taxon>Embryophyta</taxon>
        <taxon>Tracheophyta</taxon>
        <taxon>Spermatophyta</taxon>
        <taxon>Magnoliopsida</taxon>
        <taxon>eudicotyledons</taxon>
        <taxon>Gunneridae</taxon>
        <taxon>Pentapetalae</taxon>
        <taxon>asterids</taxon>
        <taxon>campanulids</taxon>
        <taxon>Asterales</taxon>
        <taxon>Asteraceae</taxon>
        <taxon>Asteroideae</taxon>
        <taxon>Heliantheae alliance</taxon>
        <taxon>Heliantheae</taxon>
        <taxon>Helianthus</taxon>
    </lineage>
</organism>
<keyword evidence="3" id="KW-1185">Reference proteome</keyword>
<evidence type="ECO:0000313" key="2">
    <source>
        <dbReference type="EMBL" id="OTG14328.1"/>
    </source>
</evidence>
<evidence type="ECO:0000256" key="1">
    <source>
        <dbReference type="SAM" id="Phobius"/>
    </source>
</evidence>
<evidence type="ECO:0000313" key="3">
    <source>
        <dbReference type="Proteomes" id="UP000215914"/>
    </source>
</evidence>
<protein>
    <submittedName>
        <fullName evidence="2">Uncharacterized protein</fullName>
    </submittedName>
</protein>